<accession>A0AAE0IJB7</accession>
<evidence type="ECO:0000313" key="2">
    <source>
        <dbReference type="EMBL" id="KAK3325988.1"/>
    </source>
</evidence>
<dbReference type="GO" id="GO:0016740">
    <property type="term" value="F:transferase activity"/>
    <property type="evidence" value="ECO:0007669"/>
    <property type="project" value="UniProtKB-KW"/>
</dbReference>
<dbReference type="PANTHER" id="PTHR31896">
    <property type="entry name" value="FAMILY REGULATORY PROTEIN, PUTATIVE (AFU_ORTHOLOGUE AFUA_3G14730)-RELATED"/>
    <property type="match status" value="1"/>
</dbReference>
<keyword evidence="1 2" id="KW-0808">Transferase</keyword>
<dbReference type="AlphaFoldDB" id="A0AAE0IJB7"/>
<protein>
    <submittedName>
        <fullName evidence="2">Transferase family protein</fullName>
    </submittedName>
</protein>
<name>A0AAE0IJB7_9PEZI</name>
<keyword evidence="3" id="KW-1185">Reference proteome</keyword>
<sequence length="547" mass="60008">MAPAIPLVISQSERVFPESRAYGERVVALSLLDATTADFALTNALWLFEFEHPTTAPEGFNLTRHLQQSFSTVLSAYPQWCGQCKSVTSLDGSTGEEAKGLPPHARRFGRVYAHYDCEDDPGVELITASSPATLETIYPVSRTETLPLWNCQDAGLNVFIPATAIASAMPFQPNDPDGNGLRKPLLAIQITELACSGFVLAAKAAHPMADTTGLVHLLKDWARVSRSMLLHEPATFQSASVFDPDRVDKMAAGDINAEKPDESILSRARSLPMHHFDWWAPADGRPWPSNVPAIFEGQELTPAGLRLPWADWDVAASVLTYIIHLNRQQVDFLWKAATRDQPADVRISKHDAVLAHIWSCVMRARGLGNDTNPVHCDLTLGLRPVLQLGNSFMGSPIILMNAEMTGAEVAREGGISLVARCLRETIIKMSDKAGLAAHLHSVAFEKSPQRIWNAFLGRRHILVTTWARSGIYELDFGFGSVIRYADGIVPNMDGCILIKEAPPSCQKEATSSGGKPAWTDNGVDITVPLRAEDMERLLQDPLLLPKW</sequence>
<dbReference type="InterPro" id="IPR051283">
    <property type="entry name" value="Sec_Metabolite_Acyltrans"/>
</dbReference>
<dbReference type="Gene3D" id="3.30.559.10">
    <property type="entry name" value="Chloramphenicol acetyltransferase-like domain"/>
    <property type="match status" value="2"/>
</dbReference>
<dbReference type="InterPro" id="IPR023213">
    <property type="entry name" value="CAT-like_dom_sf"/>
</dbReference>
<dbReference type="PANTHER" id="PTHR31896:SF64">
    <property type="entry name" value="TRICHOTHECENE 3-O-ACETYLTRANSFERASE"/>
    <property type="match status" value="1"/>
</dbReference>
<reference evidence="2" key="2">
    <citation type="submission" date="2023-06" db="EMBL/GenBank/DDBJ databases">
        <authorList>
            <consortium name="Lawrence Berkeley National Laboratory"/>
            <person name="Haridas S."/>
            <person name="Hensen N."/>
            <person name="Bonometti L."/>
            <person name="Westerberg I."/>
            <person name="Brannstrom I.O."/>
            <person name="Guillou S."/>
            <person name="Cros-Aarteil S."/>
            <person name="Calhoun S."/>
            <person name="Kuo A."/>
            <person name="Mondo S."/>
            <person name="Pangilinan J."/>
            <person name="Riley R."/>
            <person name="Labutti K."/>
            <person name="Andreopoulos B."/>
            <person name="Lipzen A."/>
            <person name="Chen C."/>
            <person name="Yanf M."/>
            <person name="Daum C."/>
            <person name="Ng V."/>
            <person name="Clum A."/>
            <person name="Steindorff A."/>
            <person name="Ohm R."/>
            <person name="Martin F."/>
            <person name="Silar P."/>
            <person name="Natvig D."/>
            <person name="Lalanne C."/>
            <person name="Gautier V."/>
            <person name="Ament-Velasquez S.L."/>
            <person name="Kruys A."/>
            <person name="Hutchinson M.I."/>
            <person name="Powell A.J."/>
            <person name="Barry K."/>
            <person name="Miller A.N."/>
            <person name="Grigoriev I.V."/>
            <person name="Debuchy R."/>
            <person name="Gladieux P."/>
            <person name="Thoren M.H."/>
            <person name="Johannesson H."/>
        </authorList>
    </citation>
    <scope>NUCLEOTIDE SEQUENCE</scope>
    <source>
        <strain evidence="2">CBS 118394</strain>
    </source>
</reference>
<dbReference type="Proteomes" id="UP001283341">
    <property type="component" value="Unassembled WGS sequence"/>
</dbReference>
<dbReference type="Pfam" id="PF02458">
    <property type="entry name" value="Transferase"/>
    <property type="match status" value="1"/>
</dbReference>
<reference evidence="2" key="1">
    <citation type="journal article" date="2023" name="Mol. Phylogenet. Evol.">
        <title>Genome-scale phylogeny and comparative genomics of the fungal order Sordariales.</title>
        <authorList>
            <person name="Hensen N."/>
            <person name="Bonometti L."/>
            <person name="Westerberg I."/>
            <person name="Brannstrom I.O."/>
            <person name="Guillou S."/>
            <person name="Cros-Aarteil S."/>
            <person name="Calhoun S."/>
            <person name="Haridas S."/>
            <person name="Kuo A."/>
            <person name="Mondo S."/>
            <person name="Pangilinan J."/>
            <person name="Riley R."/>
            <person name="LaButti K."/>
            <person name="Andreopoulos B."/>
            <person name="Lipzen A."/>
            <person name="Chen C."/>
            <person name="Yan M."/>
            <person name="Daum C."/>
            <person name="Ng V."/>
            <person name="Clum A."/>
            <person name="Steindorff A."/>
            <person name="Ohm R.A."/>
            <person name="Martin F."/>
            <person name="Silar P."/>
            <person name="Natvig D.O."/>
            <person name="Lalanne C."/>
            <person name="Gautier V."/>
            <person name="Ament-Velasquez S.L."/>
            <person name="Kruys A."/>
            <person name="Hutchinson M.I."/>
            <person name="Powell A.J."/>
            <person name="Barry K."/>
            <person name="Miller A.N."/>
            <person name="Grigoriev I.V."/>
            <person name="Debuchy R."/>
            <person name="Gladieux P."/>
            <person name="Hiltunen Thoren M."/>
            <person name="Johannesson H."/>
        </authorList>
    </citation>
    <scope>NUCLEOTIDE SEQUENCE</scope>
    <source>
        <strain evidence="2">CBS 118394</strain>
    </source>
</reference>
<gene>
    <name evidence="2" type="ORF">B0H66DRAFT_549877</name>
</gene>
<evidence type="ECO:0000313" key="3">
    <source>
        <dbReference type="Proteomes" id="UP001283341"/>
    </source>
</evidence>
<proteinExistence type="predicted"/>
<comment type="caution">
    <text evidence="2">The sequence shown here is derived from an EMBL/GenBank/DDBJ whole genome shotgun (WGS) entry which is preliminary data.</text>
</comment>
<dbReference type="EMBL" id="JAUEDM010000002">
    <property type="protein sequence ID" value="KAK3325988.1"/>
    <property type="molecule type" value="Genomic_DNA"/>
</dbReference>
<evidence type="ECO:0000256" key="1">
    <source>
        <dbReference type="ARBA" id="ARBA00022679"/>
    </source>
</evidence>
<organism evidence="2 3">
    <name type="scientific">Apodospora peruviana</name>
    <dbReference type="NCBI Taxonomy" id="516989"/>
    <lineage>
        <taxon>Eukaryota</taxon>
        <taxon>Fungi</taxon>
        <taxon>Dikarya</taxon>
        <taxon>Ascomycota</taxon>
        <taxon>Pezizomycotina</taxon>
        <taxon>Sordariomycetes</taxon>
        <taxon>Sordariomycetidae</taxon>
        <taxon>Sordariales</taxon>
        <taxon>Lasiosphaeriaceae</taxon>
        <taxon>Apodospora</taxon>
    </lineage>
</organism>